<protein>
    <submittedName>
        <fullName evidence="3">Amidohydrolase family protein</fullName>
    </submittedName>
</protein>
<dbReference type="Gene3D" id="3.20.20.140">
    <property type="entry name" value="Metal-dependent hydrolases"/>
    <property type="match status" value="1"/>
</dbReference>
<dbReference type="Gene3D" id="2.30.40.10">
    <property type="entry name" value="Urease, subunit C, domain 1"/>
    <property type="match status" value="1"/>
</dbReference>
<feature type="chain" id="PRO_5042588928" evidence="1">
    <location>
        <begin position="31"/>
        <end position="581"/>
    </location>
</feature>
<dbReference type="AlphaFoldDB" id="A0AAJ0BT51"/>
<proteinExistence type="predicted"/>
<evidence type="ECO:0000259" key="2">
    <source>
        <dbReference type="Pfam" id="PF07969"/>
    </source>
</evidence>
<evidence type="ECO:0000313" key="3">
    <source>
        <dbReference type="EMBL" id="KAK1761556.1"/>
    </source>
</evidence>
<sequence>MLQASKRGPFLSYRLLIVLSLASSLARAAAATTSHNIDVESDGNNKTNGTATVPGLFGQDVDDSTLADSYHQGSLRGSLLLINGRILTMDDHGTVVSVLAIHDGEIVYVGNSRGRLTVPGLIDCHNHIVLLGNRPGYHTPLEYAASIPDVMATYRRRAASVPKDGSFITTIGGFDPIQFREGRLPTLAELDAAVPDHPVFLSVGFAGPAATNTLGRAFFTSVVPNTNIATANGSITQGDRNGAALLALRQRFLSPIQRQHSAEAAMAYAASVGSTTHLDQGAFPATGTTADGSGNEDLYTFHEPFLATYKAGMGKVRLRVNFLSMDSNDSSSSALAERLRNTFPFFGNSMMRTGSVGEFIVLEYDGGPVFEAAARRVAAAGWRLEVHSLTAQDYQNQITAFEAINASGSPITALRWVIAHVPLITRDWLRRLRALGGGVNLSGWRYLSPASQFVGGPPAGPPWRDVLHSGIHAGGGGDGANIAPLSPWPHIYYATTGRNARGDLINPNQTITRMEALELYTRRNTWFLGGPDEDLLGILQVGRLGDVAVLSHDLFAVPDEQVKNITSVLTVVGGVVVHEAL</sequence>
<dbReference type="EMBL" id="MU839827">
    <property type="protein sequence ID" value="KAK1761556.1"/>
    <property type="molecule type" value="Genomic_DNA"/>
</dbReference>
<dbReference type="PANTHER" id="PTHR22642:SF21">
    <property type="entry name" value="PERIPLASMIC PROTEIN"/>
    <property type="match status" value="1"/>
</dbReference>
<dbReference type="PANTHER" id="PTHR22642">
    <property type="entry name" value="IMIDAZOLONEPROPIONASE"/>
    <property type="match status" value="1"/>
</dbReference>
<dbReference type="Pfam" id="PF07969">
    <property type="entry name" value="Amidohydro_3"/>
    <property type="match status" value="1"/>
</dbReference>
<organism evidence="3 4">
    <name type="scientific">Echria macrotheca</name>
    <dbReference type="NCBI Taxonomy" id="438768"/>
    <lineage>
        <taxon>Eukaryota</taxon>
        <taxon>Fungi</taxon>
        <taxon>Dikarya</taxon>
        <taxon>Ascomycota</taxon>
        <taxon>Pezizomycotina</taxon>
        <taxon>Sordariomycetes</taxon>
        <taxon>Sordariomycetidae</taxon>
        <taxon>Sordariales</taxon>
        <taxon>Schizotheciaceae</taxon>
        <taxon>Echria</taxon>
    </lineage>
</organism>
<accession>A0AAJ0BT51</accession>
<evidence type="ECO:0000256" key="1">
    <source>
        <dbReference type="SAM" id="SignalP"/>
    </source>
</evidence>
<reference evidence="3" key="1">
    <citation type="submission" date="2023-06" db="EMBL/GenBank/DDBJ databases">
        <title>Genome-scale phylogeny and comparative genomics of the fungal order Sordariales.</title>
        <authorList>
            <consortium name="Lawrence Berkeley National Laboratory"/>
            <person name="Hensen N."/>
            <person name="Bonometti L."/>
            <person name="Westerberg I."/>
            <person name="Brannstrom I.O."/>
            <person name="Guillou S."/>
            <person name="Cros-Aarteil S."/>
            <person name="Calhoun S."/>
            <person name="Haridas S."/>
            <person name="Kuo A."/>
            <person name="Mondo S."/>
            <person name="Pangilinan J."/>
            <person name="Riley R."/>
            <person name="Labutti K."/>
            <person name="Andreopoulos B."/>
            <person name="Lipzen A."/>
            <person name="Chen C."/>
            <person name="Yanf M."/>
            <person name="Daum C."/>
            <person name="Ng V."/>
            <person name="Clum A."/>
            <person name="Steindorff A."/>
            <person name="Ohm R."/>
            <person name="Martin F."/>
            <person name="Silar P."/>
            <person name="Natvig D."/>
            <person name="Lalanne C."/>
            <person name="Gautier V."/>
            <person name="Ament-Velasquez S.L."/>
            <person name="Kruys A."/>
            <person name="Hutchinson M.I."/>
            <person name="Powell A.J."/>
            <person name="Barry K."/>
            <person name="Miller A.N."/>
            <person name="Grigoriev I.V."/>
            <person name="Debuchy R."/>
            <person name="Gladieux P."/>
            <person name="Thoren M.H."/>
            <person name="Johannesson H."/>
        </authorList>
    </citation>
    <scope>NUCLEOTIDE SEQUENCE</scope>
    <source>
        <strain evidence="3">PSN4</strain>
    </source>
</reference>
<feature type="domain" description="Amidohydrolase 3" evidence="2">
    <location>
        <begin position="113"/>
        <end position="578"/>
    </location>
</feature>
<dbReference type="Gene3D" id="3.10.310.70">
    <property type="match status" value="1"/>
</dbReference>
<evidence type="ECO:0000313" key="4">
    <source>
        <dbReference type="Proteomes" id="UP001239445"/>
    </source>
</evidence>
<dbReference type="InterPro" id="IPR011059">
    <property type="entry name" value="Metal-dep_hydrolase_composite"/>
</dbReference>
<feature type="signal peptide" evidence="1">
    <location>
        <begin position="1"/>
        <end position="30"/>
    </location>
</feature>
<dbReference type="GO" id="GO:0016810">
    <property type="term" value="F:hydrolase activity, acting on carbon-nitrogen (but not peptide) bonds"/>
    <property type="evidence" value="ECO:0007669"/>
    <property type="project" value="InterPro"/>
</dbReference>
<name>A0AAJ0BT51_9PEZI</name>
<keyword evidence="1" id="KW-0732">Signal</keyword>
<dbReference type="InterPro" id="IPR013108">
    <property type="entry name" value="Amidohydro_3"/>
</dbReference>
<dbReference type="SUPFAM" id="SSF51338">
    <property type="entry name" value="Composite domain of metallo-dependent hydrolases"/>
    <property type="match status" value="1"/>
</dbReference>
<comment type="caution">
    <text evidence="3">The sequence shown here is derived from an EMBL/GenBank/DDBJ whole genome shotgun (WGS) entry which is preliminary data.</text>
</comment>
<keyword evidence="4" id="KW-1185">Reference proteome</keyword>
<dbReference type="InterPro" id="IPR032466">
    <property type="entry name" value="Metal_Hydrolase"/>
</dbReference>
<dbReference type="Proteomes" id="UP001239445">
    <property type="component" value="Unassembled WGS sequence"/>
</dbReference>
<dbReference type="SUPFAM" id="SSF51556">
    <property type="entry name" value="Metallo-dependent hydrolases"/>
    <property type="match status" value="1"/>
</dbReference>
<gene>
    <name evidence="3" type="ORF">QBC47DRAFT_429150</name>
</gene>